<dbReference type="EMBL" id="CP001684">
    <property type="protein sequence ID" value="ACV21383.1"/>
    <property type="molecule type" value="Genomic_DNA"/>
</dbReference>
<dbReference type="STRING" id="471855.Shel_03160"/>
<name>C7N277_SLAHD</name>
<evidence type="ECO:0000259" key="3">
    <source>
        <dbReference type="PROSITE" id="PS50977"/>
    </source>
</evidence>
<dbReference type="SUPFAM" id="SSF46689">
    <property type="entry name" value="Homeodomain-like"/>
    <property type="match status" value="1"/>
</dbReference>
<feature type="DNA-binding region" description="H-T-H motif" evidence="2">
    <location>
        <begin position="24"/>
        <end position="43"/>
    </location>
</feature>
<dbReference type="Gene3D" id="1.10.357.10">
    <property type="entry name" value="Tetracycline Repressor, domain 2"/>
    <property type="match status" value="1"/>
</dbReference>
<evidence type="ECO:0000256" key="1">
    <source>
        <dbReference type="ARBA" id="ARBA00023125"/>
    </source>
</evidence>
<dbReference type="GO" id="GO:0003677">
    <property type="term" value="F:DNA binding"/>
    <property type="evidence" value="ECO:0007669"/>
    <property type="project" value="UniProtKB-UniRule"/>
</dbReference>
<dbReference type="PRINTS" id="PR00455">
    <property type="entry name" value="HTHTETR"/>
</dbReference>
<reference evidence="4 5" key="1">
    <citation type="journal article" date="2009" name="Stand. Genomic Sci.">
        <title>Complete genome sequence of Slackia heliotrinireducens type strain (RHS 1).</title>
        <authorList>
            <person name="Pukall R."/>
            <person name="Lapidus A."/>
            <person name="Nolan M."/>
            <person name="Copeland A."/>
            <person name="Glavina Del Rio T."/>
            <person name="Lucas S."/>
            <person name="Chen F."/>
            <person name="Tice H."/>
            <person name="Cheng J.F."/>
            <person name="Chertkov O."/>
            <person name="Bruce D."/>
            <person name="Goodwin L."/>
            <person name="Kuske C."/>
            <person name="Brettin T."/>
            <person name="Detter J.C."/>
            <person name="Han C."/>
            <person name="Pitluck S."/>
            <person name="Pati A."/>
            <person name="Mavrommatis K."/>
            <person name="Ivanova N."/>
            <person name="Ovchinnikova G."/>
            <person name="Chen A."/>
            <person name="Palaniappan K."/>
            <person name="Schneider S."/>
            <person name="Rohde M."/>
            <person name="Chain P."/>
            <person name="D'haeseleer P."/>
            <person name="Goker M."/>
            <person name="Bristow J."/>
            <person name="Eisen J.A."/>
            <person name="Markowitz V."/>
            <person name="Kyrpides N.C."/>
            <person name="Klenk H.P."/>
            <person name="Hugenholtz P."/>
        </authorList>
    </citation>
    <scope>NUCLEOTIDE SEQUENCE [LARGE SCALE GENOMIC DNA]</scope>
    <source>
        <strain evidence="5">ATCC 29202 / DSM 20476 / NCTC 11029 / RHS 1</strain>
    </source>
</reference>
<dbReference type="HOGENOM" id="CLU_087539_6_0_11"/>
<dbReference type="InterPro" id="IPR050624">
    <property type="entry name" value="HTH-type_Tx_Regulator"/>
</dbReference>
<accession>C7N277</accession>
<dbReference type="PANTHER" id="PTHR43479:SF7">
    <property type="entry name" value="TETR-FAMILY TRANSCRIPTIONAL REGULATOR"/>
    <property type="match status" value="1"/>
</dbReference>
<evidence type="ECO:0000313" key="5">
    <source>
        <dbReference type="Proteomes" id="UP000002026"/>
    </source>
</evidence>
<dbReference type="KEGG" id="shi:Shel_03160"/>
<dbReference type="Pfam" id="PF14278">
    <property type="entry name" value="TetR_C_8"/>
    <property type="match status" value="1"/>
</dbReference>
<dbReference type="InterPro" id="IPR001647">
    <property type="entry name" value="HTH_TetR"/>
</dbReference>
<dbReference type="PANTHER" id="PTHR43479">
    <property type="entry name" value="ACREF/ENVCD OPERON REPRESSOR-RELATED"/>
    <property type="match status" value="1"/>
</dbReference>
<dbReference type="eggNOG" id="COG1309">
    <property type="taxonomic scope" value="Bacteria"/>
</dbReference>
<protein>
    <submittedName>
        <fullName evidence="4">Transcriptional regulator</fullName>
    </submittedName>
</protein>
<dbReference type="AlphaFoldDB" id="C7N277"/>
<dbReference type="Pfam" id="PF00440">
    <property type="entry name" value="TetR_N"/>
    <property type="match status" value="1"/>
</dbReference>
<sequence>MNTEKFIVDAFEDLMRDHPFDCITVDMILNLSGVSRSTFYRHFSSKYELMGAFYRSEIDKLTTDRDMSWRIALRETTEFVKKNYSFFNKAVRIDGEESFMSFLYGYSYDFYSQGYLLAHETTIIPADIQVALEFLCSGHIFALQKWIERGCDIPTRDMGDYLYELIPERIRETLM</sequence>
<dbReference type="PROSITE" id="PS50977">
    <property type="entry name" value="HTH_TETR_2"/>
    <property type="match status" value="1"/>
</dbReference>
<evidence type="ECO:0000313" key="4">
    <source>
        <dbReference type="EMBL" id="ACV21383.1"/>
    </source>
</evidence>
<dbReference type="InterPro" id="IPR039532">
    <property type="entry name" value="TetR_C_Firmicutes"/>
</dbReference>
<evidence type="ECO:0000256" key="2">
    <source>
        <dbReference type="PROSITE-ProRule" id="PRU00335"/>
    </source>
</evidence>
<keyword evidence="1 2" id="KW-0238">DNA-binding</keyword>
<dbReference type="Proteomes" id="UP000002026">
    <property type="component" value="Chromosome"/>
</dbReference>
<proteinExistence type="predicted"/>
<feature type="domain" description="HTH tetR-type" evidence="3">
    <location>
        <begin position="1"/>
        <end position="61"/>
    </location>
</feature>
<keyword evidence="5" id="KW-1185">Reference proteome</keyword>
<organism evidence="4 5">
    <name type="scientific">Slackia heliotrinireducens (strain ATCC 29202 / DSM 20476 / NCTC 11029 / RHS 1)</name>
    <name type="common">Peptococcus heliotrinreducens</name>
    <dbReference type="NCBI Taxonomy" id="471855"/>
    <lineage>
        <taxon>Bacteria</taxon>
        <taxon>Bacillati</taxon>
        <taxon>Actinomycetota</taxon>
        <taxon>Coriobacteriia</taxon>
        <taxon>Eggerthellales</taxon>
        <taxon>Eggerthellaceae</taxon>
        <taxon>Slackia</taxon>
    </lineage>
</organism>
<dbReference type="RefSeq" id="WP_012797492.1">
    <property type="nucleotide sequence ID" value="NC_013165.1"/>
</dbReference>
<dbReference type="InterPro" id="IPR009057">
    <property type="entry name" value="Homeodomain-like_sf"/>
</dbReference>
<gene>
    <name evidence="4" type="ordered locus">Shel_03160</name>
</gene>